<reference evidence="1 2" key="1">
    <citation type="journal article" date="2021" name="Elife">
        <title>Chloroplast acquisition without the gene transfer in kleptoplastic sea slugs, Plakobranchus ocellatus.</title>
        <authorList>
            <person name="Maeda T."/>
            <person name="Takahashi S."/>
            <person name="Yoshida T."/>
            <person name="Shimamura S."/>
            <person name="Takaki Y."/>
            <person name="Nagai Y."/>
            <person name="Toyoda A."/>
            <person name="Suzuki Y."/>
            <person name="Arimoto A."/>
            <person name="Ishii H."/>
            <person name="Satoh N."/>
            <person name="Nishiyama T."/>
            <person name="Hasebe M."/>
            <person name="Maruyama T."/>
            <person name="Minagawa J."/>
            <person name="Obokata J."/>
            <person name="Shigenobu S."/>
        </authorList>
    </citation>
    <scope>NUCLEOTIDE SEQUENCE [LARGE SCALE GENOMIC DNA]</scope>
</reference>
<evidence type="ECO:0000313" key="2">
    <source>
        <dbReference type="Proteomes" id="UP000735302"/>
    </source>
</evidence>
<name>A0AAV3X7H3_9GAST</name>
<dbReference type="EMBL" id="BLXT01000273">
    <property type="protein sequence ID" value="GFN75545.1"/>
    <property type="molecule type" value="Genomic_DNA"/>
</dbReference>
<accession>A0AAV3X7H3</accession>
<dbReference type="Proteomes" id="UP000735302">
    <property type="component" value="Unassembled WGS sequence"/>
</dbReference>
<dbReference type="AlphaFoldDB" id="A0AAV3X7H3"/>
<keyword evidence="2" id="KW-1185">Reference proteome</keyword>
<evidence type="ECO:0000313" key="1">
    <source>
        <dbReference type="EMBL" id="GFN75545.1"/>
    </source>
</evidence>
<protein>
    <submittedName>
        <fullName evidence="1">Uncharacterized protein</fullName>
    </submittedName>
</protein>
<organism evidence="1 2">
    <name type="scientific">Plakobranchus ocellatus</name>
    <dbReference type="NCBI Taxonomy" id="259542"/>
    <lineage>
        <taxon>Eukaryota</taxon>
        <taxon>Metazoa</taxon>
        <taxon>Spiralia</taxon>
        <taxon>Lophotrochozoa</taxon>
        <taxon>Mollusca</taxon>
        <taxon>Gastropoda</taxon>
        <taxon>Heterobranchia</taxon>
        <taxon>Euthyneura</taxon>
        <taxon>Panpulmonata</taxon>
        <taxon>Sacoglossa</taxon>
        <taxon>Placobranchoidea</taxon>
        <taxon>Plakobranchidae</taxon>
        <taxon>Plakobranchus</taxon>
    </lineage>
</organism>
<proteinExistence type="predicted"/>
<sequence length="121" mass="13314">MRLVQTCLPGCSRSKQLQRLRIMFLLSWKQLTWPVKTGLCVILLLLVLTLVGIGHLFANDGQPSAGFNCEVSPERRAQVVSTAHVVSRLLADQGIGHALCYGSLWGALRTGGLLPYEDRVQ</sequence>
<comment type="caution">
    <text evidence="1">The sequence shown here is derived from an EMBL/GenBank/DDBJ whole genome shotgun (WGS) entry which is preliminary data.</text>
</comment>
<gene>
    <name evidence="1" type="ORF">PoB_000205100</name>
</gene>
<feature type="non-terminal residue" evidence="1">
    <location>
        <position position="121"/>
    </location>
</feature>